<protein>
    <recommendedName>
        <fullName evidence="4">Methyltransferase</fullName>
        <ecNumber evidence="4">2.1.1.-</ecNumber>
    </recommendedName>
</protein>
<accession>A0A090AMS6</accession>
<keyword evidence="2 6" id="KW-0489">Methyltransferase</keyword>
<name>A0A090AMS6_9GAMM</name>
<dbReference type="Pfam" id="PF01555">
    <property type="entry name" value="N6_N4_Mtase"/>
    <property type="match status" value="1"/>
</dbReference>
<sequence>MDILIEKYPEGRFDMVFADPPYFLSNGGITCHAGKRVKVDKGQWDQSQGAELNHEFNLAWLSRCQALLKANGTLWVSGTHHVIYSVGYAMQQLGMKILNDITWEKPNPPPNLSCRYFTHSTETLIWSAKNDKSKHCFNYEAIREMNGGKQMKSVWTLTAPKRDEKEFGKHPTQKPVALLERIILASTNERDWIMDPFSGSSTTGVAAIKTQRRFVGIEFDLDFLELSAKRLAQAISMR</sequence>
<gene>
    <name evidence="6" type="ORF">THII_2323</name>
</gene>
<dbReference type="HOGENOM" id="CLU_024927_5_1_6"/>
<dbReference type="REBASE" id="93873">
    <property type="entry name" value="M.TinORF2323P"/>
</dbReference>
<reference evidence="6 7" key="1">
    <citation type="journal article" date="2014" name="ISME J.">
        <title>Ecophysiology of Thioploca ingrica as revealed by the complete genome sequence supplemented with proteomic evidence.</title>
        <authorList>
            <person name="Kojima H."/>
            <person name="Ogura Y."/>
            <person name="Yamamoto N."/>
            <person name="Togashi T."/>
            <person name="Mori H."/>
            <person name="Watanabe T."/>
            <person name="Nemoto F."/>
            <person name="Kurokawa K."/>
            <person name="Hayashi T."/>
            <person name="Fukui M."/>
        </authorList>
    </citation>
    <scope>NUCLEOTIDE SEQUENCE [LARGE SCALE GENOMIC DNA]</scope>
</reference>
<dbReference type="PRINTS" id="PR00508">
    <property type="entry name" value="S21N4MTFRASE"/>
</dbReference>
<dbReference type="PROSITE" id="PS00092">
    <property type="entry name" value="N6_MTASE"/>
    <property type="match status" value="1"/>
</dbReference>
<evidence type="ECO:0000256" key="1">
    <source>
        <dbReference type="ARBA" id="ARBA00006594"/>
    </source>
</evidence>
<keyword evidence="3" id="KW-0808">Transferase</keyword>
<dbReference type="Gene3D" id="3.40.50.150">
    <property type="entry name" value="Vaccinia Virus protein VP39"/>
    <property type="match status" value="1"/>
</dbReference>
<dbReference type="InterPro" id="IPR029063">
    <property type="entry name" value="SAM-dependent_MTases_sf"/>
</dbReference>
<evidence type="ECO:0000259" key="5">
    <source>
        <dbReference type="Pfam" id="PF01555"/>
    </source>
</evidence>
<dbReference type="InterPro" id="IPR001091">
    <property type="entry name" value="RM_Methyltransferase"/>
</dbReference>
<dbReference type="EC" id="2.1.1.-" evidence="4"/>
<evidence type="ECO:0000256" key="2">
    <source>
        <dbReference type="ARBA" id="ARBA00022603"/>
    </source>
</evidence>
<feature type="domain" description="DNA methylase N-4/N-6" evidence="5">
    <location>
        <begin position="14"/>
        <end position="228"/>
    </location>
</feature>
<dbReference type="InterPro" id="IPR002052">
    <property type="entry name" value="DNA_methylase_N6_adenine_CS"/>
</dbReference>
<comment type="similarity">
    <text evidence="1 4">Belongs to the N(4)/N(6)-methyltransferase family.</text>
</comment>
<dbReference type="STRING" id="40754.THII_2323"/>
<keyword evidence="7" id="KW-1185">Reference proteome</keyword>
<dbReference type="AlphaFoldDB" id="A0A090AMS6"/>
<dbReference type="GO" id="GO:0008170">
    <property type="term" value="F:N-methyltransferase activity"/>
    <property type="evidence" value="ECO:0007669"/>
    <property type="project" value="InterPro"/>
</dbReference>
<evidence type="ECO:0000313" key="6">
    <source>
        <dbReference type="EMBL" id="BAP56620.1"/>
    </source>
</evidence>
<dbReference type="EMBL" id="AP014633">
    <property type="protein sequence ID" value="BAP56620.1"/>
    <property type="molecule type" value="Genomic_DNA"/>
</dbReference>
<evidence type="ECO:0000256" key="3">
    <source>
        <dbReference type="ARBA" id="ARBA00022679"/>
    </source>
</evidence>
<dbReference type="Proteomes" id="UP000031623">
    <property type="component" value="Chromosome"/>
</dbReference>
<proteinExistence type="inferred from homology"/>
<dbReference type="GO" id="GO:0003677">
    <property type="term" value="F:DNA binding"/>
    <property type="evidence" value="ECO:0007669"/>
    <property type="project" value="InterPro"/>
</dbReference>
<evidence type="ECO:0000256" key="4">
    <source>
        <dbReference type="RuleBase" id="RU362026"/>
    </source>
</evidence>
<dbReference type="InterPro" id="IPR002941">
    <property type="entry name" value="DNA_methylase_N4/N6"/>
</dbReference>
<evidence type="ECO:0000313" key="7">
    <source>
        <dbReference type="Proteomes" id="UP000031623"/>
    </source>
</evidence>
<dbReference type="GO" id="GO:0032259">
    <property type="term" value="P:methylation"/>
    <property type="evidence" value="ECO:0007669"/>
    <property type="project" value="UniProtKB-KW"/>
</dbReference>
<dbReference type="SUPFAM" id="SSF53335">
    <property type="entry name" value="S-adenosyl-L-methionine-dependent methyltransferases"/>
    <property type="match status" value="1"/>
</dbReference>
<organism evidence="6 7">
    <name type="scientific">Thioploca ingrica</name>
    <dbReference type="NCBI Taxonomy" id="40754"/>
    <lineage>
        <taxon>Bacteria</taxon>
        <taxon>Pseudomonadati</taxon>
        <taxon>Pseudomonadota</taxon>
        <taxon>Gammaproteobacteria</taxon>
        <taxon>Thiotrichales</taxon>
        <taxon>Thiotrichaceae</taxon>
        <taxon>Thioploca</taxon>
    </lineage>
</organism>
<dbReference type="KEGG" id="tig:THII_2323"/>